<dbReference type="PROSITE" id="PS51257">
    <property type="entry name" value="PROKAR_LIPOPROTEIN"/>
    <property type="match status" value="1"/>
</dbReference>
<dbReference type="SUPFAM" id="SSF47090">
    <property type="entry name" value="PGBD-like"/>
    <property type="match status" value="1"/>
</dbReference>
<sequence length="173" mass="18367">MNKKNFVQIASLLAASTFITGCAPMISGVMNSTVDENSLLEKTAKYFGTPRENLTVSSIEKAALSTSYQAKNAGKIYNCTIYYGEVSCNQTGTSEPGNRIAVPVVANGVQPATNDSAMTPTQAQVRLNQLGFPVGVPDGVFGKKSVEQLKLFQKARGLTVNGKLDSPTVTALR</sequence>
<dbReference type="Gene3D" id="1.10.101.10">
    <property type="entry name" value="PGBD-like superfamily/PGBD"/>
    <property type="match status" value="1"/>
</dbReference>
<evidence type="ECO:0000259" key="2">
    <source>
        <dbReference type="Pfam" id="PF01471"/>
    </source>
</evidence>
<evidence type="ECO:0000313" key="3">
    <source>
        <dbReference type="EMBL" id="MFC6281071.1"/>
    </source>
</evidence>
<keyword evidence="1" id="KW-0732">Signal</keyword>
<accession>A0ABW1TTY5</accession>
<dbReference type="RefSeq" id="WP_371438940.1">
    <property type="nucleotide sequence ID" value="NZ_JBHSRS010000016.1"/>
</dbReference>
<evidence type="ECO:0000256" key="1">
    <source>
        <dbReference type="SAM" id="SignalP"/>
    </source>
</evidence>
<evidence type="ECO:0000313" key="4">
    <source>
        <dbReference type="Proteomes" id="UP001596270"/>
    </source>
</evidence>
<dbReference type="InterPro" id="IPR036366">
    <property type="entry name" value="PGBDSf"/>
</dbReference>
<reference evidence="4" key="1">
    <citation type="journal article" date="2019" name="Int. J. Syst. Evol. Microbiol.">
        <title>The Global Catalogue of Microorganisms (GCM) 10K type strain sequencing project: providing services to taxonomists for standard genome sequencing and annotation.</title>
        <authorList>
            <consortium name="The Broad Institute Genomics Platform"/>
            <consortium name="The Broad Institute Genome Sequencing Center for Infectious Disease"/>
            <person name="Wu L."/>
            <person name="Ma J."/>
        </authorList>
    </citation>
    <scope>NUCLEOTIDE SEQUENCE [LARGE SCALE GENOMIC DNA]</scope>
    <source>
        <strain evidence="4">CCUG 39402</strain>
    </source>
</reference>
<feature type="domain" description="Peptidoglycan binding-like" evidence="2">
    <location>
        <begin position="122"/>
        <end position="172"/>
    </location>
</feature>
<organism evidence="3 4">
    <name type="scientific">Polaromonas aquatica</name>
    <dbReference type="NCBI Taxonomy" id="332657"/>
    <lineage>
        <taxon>Bacteria</taxon>
        <taxon>Pseudomonadati</taxon>
        <taxon>Pseudomonadota</taxon>
        <taxon>Betaproteobacteria</taxon>
        <taxon>Burkholderiales</taxon>
        <taxon>Comamonadaceae</taxon>
        <taxon>Polaromonas</taxon>
    </lineage>
</organism>
<comment type="caution">
    <text evidence="3">The sequence shown here is derived from an EMBL/GenBank/DDBJ whole genome shotgun (WGS) entry which is preliminary data.</text>
</comment>
<gene>
    <name evidence="3" type="ORF">ACFQND_07485</name>
</gene>
<keyword evidence="4" id="KW-1185">Reference proteome</keyword>
<name>A0ABW1TTY5_9BURK</name>
<dbReference type="EMBL" id="JBHSRS010000016">
    <property type="protein sequence ID" value="MFC6281071.1"/>
    <property type="molecule type" value="Genomic_DNA"/>
</dbReference>
<dbReference type="InterPro" id="IPR002477">
    <property type="entry name" value="Peptidoglycan-bd-like"/>
</dbReference>
<protein>
    <submittedName>
        <fullName evidence="3">Peptidoglycan-binding domain-containing protein</fullName>
    </submittedName>
</protein>
<dbReference type="InterPro" id="IPR036365">
    <property type="entry name" value="PGBD-like_sf"/>
</dbReference>
<proteinExistence type="predicted"/>
<feature type="chain" id="PRO_5045850331" evidence="1">
    <location>
        <begin position="24"/>
        <end position="173"/>
    </location>
</feature>
<feature type="signal peptide" evidence="1">
    <location>
        <begin position="1"/>
        <end position="23"/>
    </location>
</feature>
<dbReference type="Pfam" id="PF01471">
    <property type="entry name" value="PG_binding_1"/>
    <property type="match status" value="1"/>
</dbReference>
<dbReference type="Proteomes" id="UP001596270">
    <property type="component" value="Unassembled WGS sequence"/>
</dbReference>